<dbReference type="AlphaFoldDB" id="A0A2N0NF41"/>
<dbReference type="EMBL" id="LLXJ01008737">
    <property type="protein sequence ID" value="PKB93191.1"/>
    <property type="molecule type" value="Genomic_DNA"/>
</dbReference>
<accession>A0A2N0NF41</accession>
<reference evidence="1 2" key="2">
    <citation type="submission" date="2017-09" db="EMBL/GenBank/DDBJ databases">
        <title>Extensive intraspecific genome diversity in a model arbuscular mycorrhizal fungus.</title>
        <authorList>
            <person name="Chen E.C."/>
            <person name="Morin E."/>
            <person name="Beaudet D."/>
            <person name="Noel J."/>
            <person name="Ndikumana S."/>
            <person name="Charron P."/>
            <person name="St-Onge C."/>
            <person name="Giorgi J."/>
            <person name="Grigoriev I.V."/>
            <person name="Roux C."/>
            <person name="Martin F.M."/>
            <person name="Corradi N."/>
        </authorList>
    </citation>
    <scope>NUCLEOTIDE SEQUENCE [LARGE SCALE GENOMIC DNA]</scope>
    <source>
        <strain evidence="1 2">A5</strain>
    </source>
</reference>
<evidence type="ECO:0000313" key="2">
    <source>
        <dbReference type="Proteomes" id="UP000232722"/>
    </source>
</evidence>
<sequence length="55" mass="6447">MIHYRSPPPSSISVLTEYVKVAWDDLPPEYYQKLIDSMPQRVNAVIFANGYRINY</sequence>
<dbReference type="Gene3D" id="3.30.420.10">
    <property type="entry name" value="Ribonuclease H-like superfamily/Ribonuclease H"/>
    <property type="match status" value="1"/>
</dbReference>
<name>A0A2N0NF41_9GLOM</name>
<protein>
    <submittedName>
        <fullName evidence="1">Uncharacterized protein</fullName>
    </submittedName>
</protein>
<comment type="caution">
    <text evidence="1">The sequence shown here is derived from an EMBL/GenBank/DDBJ whole genome shotgun (WGS) entry which is preliminary data.</text>
</comment>
<evidence type="ECO:0000313" key="1">
    <source>
        <dbReference type="EMBL" id="PKB93191.1"/>
    </source>
</evidence>
<dbReference type="InterPro" id="IPR036397">
    <property type="entry name" value="RNaseH_sf"/>
</dbReference>
<reference evidence="1 2" key="1">
    <citation type="submission" date="2016-04" db="EMBL/GenBank/DDBJ databases">
        <title>Genome analyses suggest a sexual origin of heterokaryosis in a supposedly ancient asexual fungus.</title>
        <authorList>
            <person name="Ropars J."/>
            <person name="Sedzielewska K."/>
            <person name="Noel J."/>
            <person name="Charron P."/>
            <person name="Farinelli L."/>
            <person name="Marton T."/>
            <person name="Kruger M."/>
            <person name="Pelin A."/>
            <person name="Brachmann A."/>
            <person name="Corradi N."/>
        </authorList>
    </citation>
    <scope>NUCLEOTIDE SEQUENCE [LARGE SCALE GENOMIC DNA]</scope>
    <source>
        <strain evidence="1 2">A5</strain>
    </source>
</reference>
<dbReference type="Proteomes" id="UP000232722">
    <property type="component" value="Unassembled WGS sequence"/>
</dbReference>
<gene>
    <name evidence="1" type="ORF">RhiirA5_303939</name>
</gene>
<organism evidence="1 2">
    <name type="scientific">Rhizophagus irregularis</name>
    <dbReference type="NCBI Taxonomy" id="588596"/>
    <lineage>
        <taxon>Eukaryota</taxon>
        <taxon>Fungi</taxon>
        <taxon>Fungi incertae sedis</taxon>
        <taxon>Mucoromycota</taxon>
        <taxon>Glomeromycotina</taxon>
        <taxon>Glomeromycetes</taxon>
        <taxon>Glomerales</taxon>
        <taxon>Glomeraceae</taxon>
        <taxon>Rhizophagus</taxon>
    </lineage>
</organism>
<proteinExistence type="predicted"/>
<dbReference type="GO" id="GO:0003676">
    <property type="term" value="F:nucleic acid binding"/>
    <property type="evidence" value="ECO:0007669"/>
    <property type="project" value="InterPro"/>
</dbReference>